<sequence>MPLLKNVRPRKTSSAIKALNSIWFRGKPGSFLWENNLAYRCIQAFAIHSPASCGCHSNEKQRVPLGDGSPESRTKHISRGKTQTEPEQDDKSSAGSVGIDDAPLSCLVSVRILMPHAFRPAAPGLACNFRCAGGTHISWLPVDSGLRTQDSGWTGDGSVTAEAQEQSSQIRTALSSQCSWNFSGSFLDSDDWQSRM</sequence>
<organism evidence="2">
    <name type="scientific">Drosophila melanogaster</name>
    <name type="common">Fruit fly</name>
    <dbReference type="NCBI Taxonomy" id="7227"/>
    <lineage>
        <taxon>Eukaryota</taxon>
        <taxon>Metazoa</taxon>
        <taxon>Ecdysozoa</taxon>
        <taxon>Arthropoda</taxon>
        <taxon>Hexapoda</taxon>
        <taxon>Insecta</taxon>
        <taxon>Pterygota</taxon>
        <taxon>Neoptera</taxon>
        <taxon>Endopterygota</taxon>
        <taxon>Diptera</taxon>
        <taxon>Brachycera</taxon>
        <taxon>Muscomorpha</taxon>
        <taxon>Ephydroidea</taxon>
        <taxon>Drosophilidae</taxon>
        <taxon>Drosophila</taxon>
        <taxon>Sophophora</taxon>
    </lineage>
</organism>
<name>Q6IJ39_DROME</name>
<accession>Q6IJ39</accession>
<evidence type="ECO:0000256" key="1">
    <source>
        <dbReference type="SAM" id="MobiDB-lite"/>
    </source>
</evidence>
<proteinExistence type="predicted"/>
<gene>
    <name evidence="2" type="ORF">HDC16025</name>
</gene>
<reference evidence="2" key="1">
    <citation type="journal article" date="2003" name="Genome Biol.">
        <title>An integrated gene annotation and transcriptional profiling approach towards the full gene content of the Drosophila genome.</title>
        <authorList>
            <person name="Hild M."/>
            <person name="Beckmann B."/>
            <person name="Haas S.A."/>
            <person name="Koch B."/>
            <person name="Solovyev V."/>
            <person name="Busold C."/>
            <person name="Fellenberg K."/>
            <person name="Boutros M."/>
            <person name="Vingron M."/>
            <person name="Sauer F."/>
            <person name="Hoheisel J.D."/>
            <person name="Paro R."/>
        </authorList>
    </citation>
    <scope>NUCLEOTIDE SEQUENCE</scope>
</reference>
<feature type="region of interest" description="Disordered" evidence="1">
    <location>
        <begin position="61"/>
        <end position="97"/>
    </location>
</feature>
<protein>
    <submittedName>
        <fullName evidence="2">HDC16025</fullName>
    </submittedName>
</protein>
<evidence type="ECO:0000313" key="2">
    <source>
        <dbReference type="EMBL" id="DAA04382.1"/>
    </source>
</evidence>
<dbReference type="AlphaFoldDB" id="Q6IJ39"/>
<dbReference type="EMBL" id="BK002877">
    <property type="protein sequence ID" value="DAA04382.1"/>
    <property type="molecule type" value="Genomic_DNA"/>
</dbReference>